<feature type="region of interest" description="Disordered" evidence="2">
    <location>
        <begin position="1"/>
        <end position="23"/>
    </location>
</feature>
<name>A0A848DHD7_9PSEU</name>
<dbReference type="GO" id="GO:0016491">
    <property type="term" value="F:oxidoreductase activity"/>
    <property type="evidence" value="ECO:0007669"/>
    <property type="project" value="UniProtKB-KW"/>
</dbReference>
<dbReference type="InterPro" id="IPR016167">
    <property type="entry name" value="FAD-bd_PCMH_sub1"/>
</dbReference>
<reference evidence="3 4" key="1">
    <citation type="submission" date="2020-04" db="EMBL/GenBank/DDBJ databases">
        <authorList>
            <person name="Klaysubun C."/>
            <person name="Duangmal K."/>
            <person name="Lipun K."/>
        </authorList>
    </citation>
    <scope>NUCLEOTIDE SEQUENCE [LARGE SCALE GENOMIC DNA]</scope>
    <source>
        <strain evidence="3 4">DSM 45300</strain>
    </source>
</reference>
<accession>A0A848DHD7</accession>
<dbReference type="RefSeq" id="WP_169412818.1">
    <property type="nucleotide sequence ID" value="NZ_JAAXKZ010000031.1"/>
</dbReference>
<organism evidence="3 4">
    <name type="scientific">Pseudonocardia bannensis</name>
    <dbReference type="NCBI Taxonomy" id="630973"/>
    <lineage>
        <taxon>Bacteria</taxon>
        <taxon>Bacillati</taxon>
        <taxon>Actinomycetota</taxon>
        <taxon>Actinomycetes</taxon>
        <taxon>Pseudonocardiales</taxon>
        <taxon>Pseudonocardiaceae</taxon>
        <taxon>Pseudonocardia</taxon>
    </lineage>
</organism>
<evidence type="ECO:0000313" key="4">
    <source>
        <dbReference type="Proteomes" id="UP000586918"/>
    </source>
</evidence>
<keyword evidence="4" id="KW-1185">Reference proteome</keyword>
<protein>
    <submittedName>
        <fullName evidence="3">Uncharacterized protein</fullName>
    </submittedName>
</protein>
<dbReference type="Gene3D" id="3.30.43.10">
    <property type="entry name" value="Uridine Diphospho-n-acetylenolpyruvylglucosamine Reductase, domain 2"/>
    <property type="match status" value="1"/>
</dbReference>
<evidence type="ECO:0000313" key="3">
    <source>
        <dbReference type="EMBL" id="NMH92098.1"/>
    </source>
</evidence>
<dbReference type="Proteomes" id="UP000586918">
    <property type="component" value="Unassembled WGS sequence"/>
</dbReference>
<dbReference type="AlphaFoldDB" id="A0A848DHD7"/>
<dbReference type="EMBL" id="JAAXKZ010000031">
    <property type="protein sequence ID" value="NMH92098.1"/>
    <property type="molecule type" value="Genomic_DNA"/>
</dbReference>
<keyword evidence="1" id="KW-0560">Oxidoreductase</keyword>
<proteinExistence type="predicted"/>
<evidence type="ECO:0000256" key="2">
    <source>
        <dbReference type="SAM" id="MobiDB-lite"/>
    </source>
</evidence>
<sequence>MTEDGPAAALAELADRMDGTVVGPPDPEFDAARRVWNGCIDRHPLAVAR</sequence>
<comment type="caution">
    <text evidence="3">The sequence shown here is derived from an EMBL/GenBank/DDBJ whole genome shotgun (WGS) entry which is preliminary data.</text>
</comment>
<gene>
    <name evidence="3" type="ORF">HF519_11070</name>
</gene>
<evidence type="ECO:0000256" key="1">
    <source>
        <dbReference type="ARBA" id="ARBA00023002"/>
    </source>
</evidence>